<gene>
    <name evidence="2" type="ORF">DFR75_1012414</name>
</gene>
<organism evidence="2 3">
    <name type="scientific">Nocardia ignorata</name>
    <dbReference type="NCBI Taxonomy" id="145285"/>
    <lineage>
        <taxon>Bacteria</taxon>
        <taxon>Bacillati</taxon>
        <taxon>Actinomycetota</taxon>
        <taxon>Actinomycetes</taxon>
        <taxon>Mycobacteriales</taxon>
        <taxon>Nocardiaceae</taxon>
        <taxon>Nocardia</taxon>
    </lineage>
</organism>
<sequence length="211" mass="21944">MTAHRPAQIARLSATVAAGAASLCLTVAAGAYIVNNMPQLVPPHDDPTPADIADPGQHHRADDSVRAVADDVVELAWTTERLVPDAGRTPAVKHQTATAATPQSNQALDGRALEGRLRIGTTYVGAQAATPRTDIVSLTVDTNALNKAGKYLGITAEPVGVTSLHTEVDTRKGAVEFVLTDPTLGQHTVRIEAPGDQPGSETVEEPTTVGV</sequence>
<keyword evidence="3" id="KW-1185">Reference proteome</keyword>
<dbReference type="AlphaFoldDB" id="A0A4R6PXA6"/>
<dbReference type="RefSeq" id="WP_133733886.1">
    <property type="nucleotide sequence ID" value="NZ_JBHXPO010000002.1"/>
</dbReference>
<comment type="caution">
    <text evidence="2">The sequence shown here is derived from an EMBL/GenBank/DDBJ whole genome shotgun (WGS) entry which is preliminary data.</text>
</comment>
<reference evidence="2 3" key="1">
    <citation type="submission" date="2019-03" db="EMBL/GenBank/DDBJ databases">
        <title>Genomic Encyclopedia of Type Strains, Phase IV (KMG-IV): sequencing the most valuable type-strain genomes for metagenomic binning, comparative biology and taxonomic classification.</title>
        <authorList>
            <person name="Goeker M."/>
        </authorList>
    </citation>
    <scope>NUCLEOTIDE SEQUENCE [LARGE SCALE GENOMIC DNA]</scope>
    <source>
        <strain evidence="2 3">DSM 44496</strain>
    </source>
</reference>
<evidence type="ECO:0000313" key="3">
    <source>
        <dbReference type="Proteomes" id="UP000295087"/>
    </source>
</evidence>
<dbReference type="Proteomes" id="UP000295087">
    <property type="component" value="Unassembled WGS sequence"/>
</dbReference>
<accession>A0A4R6PXA6</accession>
<name>A0A4R6PXA6_NOCIG</name>
<proteinExistence type="predicted"/>
<dbReference type="EMBL" id="SNXK01000001">
    <property type="protein sequence ID" value="TDP43292.1"/>
    <property type="molecule type" value="Genomic_DNA"/>
</dbReference>
<evidence type="ECO:0000256" key="1">
    <source>
        <dbReference type="SAM" id="MobiDB-lite"/>
    </source>
</evidence>
<feature type="region of interest" description="Disordered" evidence="1">
    <location>
        <begin position="40"/>
        <end position="61"/>
    </location>
</feature>
<evidence type="ECO:0000313" key="2">
    <source>
        <dbReference type="EMBL" id="TDP43292.1"/>
    </source>
</evidence>
<protein>
    <submittedName>
        <fullName evidence="2">Uncharacterized protein</fullName>
    </submittedName>
</protein>